<comment type="caution">
    <text evidence="1">The sequence shown here is derived from an EMBL/GenBank/DDBJ whole genome shotgun (WGS) entry which is preliminary data.</text>
</comment>
<keyword evidence="2" id="KW-1185">Reference proteome</keyword>
<reference evidence="1" key="1">
    <citation type="journal article" date="2023" name="Mol. Phylogenet. Evol.">
        <title>Genome-scale phylogeny and comparative genomics of the fungal order Sordariales.</title>
        <authorList>
            <person name="Hensen N."/>
            <person name="Bonometti L."/>
            <person name="Westerberg I."/>
            <person name="Brannstrom I.O."/>
            <person name="Guillou S."/>
            <person name="Cros-Aarteil S."/>
            <person name="Calhoun S."/>
            <person name="Haridas S."/>
            <person name="Kuo A."/>
            <person name="Mondo S."/>
            <person name="Pangilinan J."/>
            <person name="Riley R."/>
            <person name="LaButti K."/>
            <person name="Andreopoulos B."/>
            <person name="Lipzen A."/>
            <person name="Chen C."/>
            <person name="Yan M."/>
            <person name="Daum C."/>
            <person name="Ng V."/>
            <person name="Clum A."/>
            <person name="Steindorff A."/>
            <person name="Ohm R.A."/>
            <person name="Martin F."/>
            <person name="Silar P."/>
            <person name="Natvig D.O."/>
            <person name="Lalanne C."/>
            <person name="Gautier V."/>
            <person name="Ament-Velasquez S.L."/>
            <person name="Kruys A."/>
            <person name="Hutchinson M.I."/>
            <person name="Powell A.J."/>
            <person name="Barry K."/>
            <person name="Miller A.N."/>
            <person name="Grigoriev I.V."/>
            <person name="Debuchy R."/>
            <person name="Gladieux P."/>
            <person name="Hiltunen Thoren M."/>
            <person name="Johannesson H."/>
        </authorList>
    </citation>
    <scope>NUCLEOTIDE SEQUENCE</scope>
    <source>
        <strain evidence="1">FGSC 1904</strain>
    </source>
</reference>
<dbReference type="PANTHER" id="PTHR38846">
    <property type="entry name" value="C3H1-TYPE DOMAIN-CONTAINING PROTEIN"/>
    <property type="match status" value="1"/>
</dbReference>
<evidence type="ECO:0000313" key="1">
    <source>
        <dbReference type="EMBL" id="KAK3397467.1"/>
    </source>
</evidence>
<gene>
    <name evidence="1" type="ORF">B0T20DRAFT_354161</name>
</gene>
<dbReference type="Proteomes" id="UP001281003">
    <property type="component" value="Unassembled WGS sequence"/>
</dbReference>
<name>A0AAE0PCQ2_SORBR</name>
<protein>
    <submittedName>
        <fullName evidence="1">Uncharacterized protein</fullName>
    </submittedName>
</protein>
<reference evidence="1" key="2">
    <citation type="submission" date="2023-07" db="EMBL/GenBank/DDBJ databases">
        <authorList>
            <consortium name="Lawrence Berkeley National Laboratory"/>
            <person name="Haridas S."/>
            <person name="Hensen N."/>
            <person name="Bonometti L."/>
            <person name="Westerberg I."/>
            <person name="Brannstrom I.O."/>
            <person name="Guillou S."/>
            <person name="Cros-Aarteil S."/>
            <person name="Calhoun S."/>
            <person name="Kuo A."/>
            <person name="Mondo S."/>
            <person name="Pangilinan J."/>
            <person name="Riley R."/>
            <person name="LaButti K."/>
            <person name="Andreopoulos B."/>
            <person name="Lipzen A."/>
            <person name="Chen C."/>
            <person name="Yanf M."/>
            <person name="Daum C."/>
            <person name="Ng V."/>
            <person name="Clum A."/>
            <person name="Steindorff A."/>
            <person name="Ohm R."/>
            <person name="Martin F."/>
            <person name="Silar P."/>
            <person name="Natvig D."/>
            <person name="Lalanne C."/>
            <person name="Gautier V."/>
            <person name="Ament-velasquez S.L."/>
            <person name="Kruys A."/>
            <person name="Hutchinson M.I."/>
            <person name="Powell A.J."/>
            <person name="Barry K."/>
            <person name="Miller A.N."/>
            <person name="Grigoriev I.V."/>
            <person name="Debuchy R."/>
            <person name="Gladieux P."/>
            <person name="Thoren M.H."/>
            <person name="Johannesson H."/>
        </authorList>
    </citation>
    <scope>NUCLEOTIDE SEQUENCE</scope>
    <source>
        <strain evidence="1">FGSC 1904</strain>
    </source>
</reference>
<dbReference type="EMBL" id="JAUTDP010000007">
    <property type="protein sequence ID" value="KAK3397467.1"/>
    <property type="molecule type" value="Genomic_DNA"/>
</dbReference>
<sequence length="112" mass="13106">MGRGKKRNRPTKEVVERWKHYFGEGNLEDWQRLCKDLGFDDVFSSKTKCREALKSINVNIWDFLDAVDEGRLPHMFPTKQELVRHTWSTGRVFPKSEAKNMGPVAALLKMLR</sequence>
<accession>A0AAE0PCQ2</accession>
<proteinExistence type="predicted"/>
<evidence type="ECO:0000313" key="2">
    <source>
        <dbReference type="Proteomes" id="UP001281003"/>
    </source>
</evidence>
<dbReference type="AlphaFoldDB" id="A0AAE0PCQ2"/>
<organism evidence="1 2">
    <name type="scientific">Sordaria brevicollis</name>
    <dbReference type="NCBI Taxonomy" id="83679"/>
    <lineage>
        <taxon>Eukaryota</taxon>
        <taxon>Fungi</taxon>
        <taxon>Dikarya</taxon>
        <taxon>Ascomycota</taxon>
        <taxon>Pezizomycotina</taxon>
        <taxon>Sordariomycetes</taxon>
        <taxon>Sordariomycetidae</taxon>
        <taxon>Sordariales</taxon>
        <taxon>Sordariaceae</taxon>
        <taxon>Sordaria</taxon>
    </lineage>
</organism>
<dbReference type="PANTHER" id="PTHR38846:SF1">
    <property type="entry name" value="C3H1-TYPE DOMAIN-CONTAINING PROTEIN"/>
    <property type="match status" value="1"/>
</dbReference>